<reference evidence="2 3" key="1">
    <citation type="submission" date="2019-02" db="EMBL/GenBank/DDBJ databases">
        <title>Deep-cultivation of Planctomycetes and their phenomic and genomic characterization uncovers novel biology.</title>
        <authorList>
            <person name="Wiegand S."/>
            <person name="Jogler M."/>
            <person name="Boedeker C."/>
            <person name="Pinto D."/>
            <person name="Vollmers J."/>
            <person name="Rivas-Marin E."/>
            <person name="Kohn T."/>
            <person name="Peeters S.H."/>
            <person name="Heuer A."/>
            <person name="Rast P."/>
            <person name="Oberbeckmann S."/>
            <person name="Bunk B."/>
            <person name="Jeske O."/>
            <person name="Meyerdierks A."/>
            <person name="Storesund J.E."/>
            <person name="Kallscheuer N."/>
            <person name="Luecker S."/>
            <person name="Lage O.M."/>
            <person name="Pohl T."/>
            <person name="Merkel B.J."/>
            <person name="Hornburger P."/>
            <person name="Mueller R.-W."/>
            <person name="Bruemmer F."/>
            <person name="Labrenz M."/>
            <person name="Spormann A.M."/>
            <person name="Op den Camp H."/>
            <person name="Overmann J."/>
            <person name="Amann R."/>
            <person name="Jetten M.S.M."/>
            <person name="Mascher T."/>
            <person name="Medema M.H."/>
            <person name="Devos D.P."/>
            <person name="Kaster A.-K."/>
            <person name="Ovreas L."/>
            <person name="Rohde M."/>
            <person name="Galperin M.Y."/>
            <person name="Jogler C."/>
        </authorList>
    </citation>
    <scope>NUCLEOTIDE SEQUENCE [LARGE SCALE GENOMIC DNA]</scope>
    <source>
        <strain evidence="2 3">Pan189</strain>
    </source>
</reference>
<dbReference type="InterPro" id="IPR029044">
    <property type="entry name" value="Nucleotide-diphossugar_trans"/>
</dbReference>
<dbReference type="EC" id="2.4.1.-" evidence="2"/>
<keyword evidence="2" id="KW-0808">Transferase</keyword>
<dbReference type="InterPro" id="IPR050834">
    <property type="entry name" value="Glycosyltransf_2"/>
</dbReference>
<evidence type="ECO:0000313" key="3">
    <source>
        <dbReference type="Proteomes" id="UP000317318"/>
    </source>
</evidence>
<protein>
    <submittedName>
        <fullName evidence="2">PGL/p-HBAD biosynthesis glycosyltransferase</fullName>
        <ecNumber evidence="2">2.4.1.-</ecNumber>
    </submittedName>
</protein>
<sequence>MDRAQRSQQGLRTLERMPKAKRGIVPLRSWRHHEPQPLSLPVEYQQLMPPNDPPTMAIVTPSFNQGEFLGRTIESVLSQNYPRLEYIVQDGGSTDDSVEVIRFYETGLTKWVSAPDGGQADAIVKGFEKTSGELMGWVNSDDLLLPGALNAAANYLCEHPEIDVVYGHRILIDVEDREIGRWVLPPHCSRTLRWFDYVPQETLIWRRSLWDRVGGIDPDFRFALDWDLLLRFIDAGANFARLPRFMGGFRVHEEQKSHAWAQSVGKPEVKKLRQRHLGFAPSPSYVGVRCAKYLFSHIAYDGLYRAGMLRS</sequence>
<dbReference type="PANTHER" id="PTHR43685:SF11">
    <property type="entry name" value="GLYCOSYLTRANSFERASE TAGX-RELATED"/>
    <property type="match status" value="1"/>
</dbReference>
<dbReference type="Gene3D" id="3.90.550.10">
    <property type="entry name" value="Spore Coat Polysaccharide Biosynthesis Protein SpsA, Chain A"/>
    <property type="match status" value="1"/>
</dbReference>
<dbReference type="SUPFAM" id="SSF53448">
    <property type="entry name" value="Nucleotide-diphospho-sugar transferases"/>
    <property type="match status" value="1"/>
</dbReference>
<dbReference type="AlphaFoldDB" id="A0A517QYL6"/>
<dbReference type="OrthoDB" id="9784574at2"/>
<dbReference type="CDD" id="cd06433">
    <property type="entry name" value="GT_2_WfgS_like"/>
    <property type="match status" value="1"/>
</dbReference>
<dbReference type="KEGG" id="svp:Pan189_10450"/>
<name>A0A517QYL6_9PLAN</name>
<organism evidence="2 3">
    <name type="scientific">Stratiformator vulcanicus</name>
    <dbReference type="NCBI Taxonomy" id="2527980"/>
    <lineage>
        <taxon>Bacteria</taxon>
        <taxon>Pseudomonadati</taxon>
        <taxon>Planctomycetota</taxon>
        <taxon>Planctomycetia</taxon>
        <taxon>Planctomycetales</taxon>
        <taxon>Planctomycetaceae</taxon>
        <taxon>Stratiformator</taxon>
    </lineage>
</organism>
<accession>A0A517QYL6</accession>
<gene>
    <name evidence="2" type="ORF">Pan189_10450</name>
</gene>
<proteinExistence type="predicted"/>
<dbReference type="Proteomes" id="UP000317318">
    <property type="component" value="Chromosome"/>
</dbReference>
<evidence type="ECO:0000313" key="2">
    <source>
        <dbReference type="EMBL" id="QDT36683.1"/>
    </source>
</evidence>
<dbReference type="EMBL" id="CP036268">
    <property type="protein sequence ID" value="QDT36683.1"/>
    <property type="molecule type" value="Genomic_DNA"/>
</dbReference>
<keyword evidence="2" id="KW-0328">Glycosyltransferase</keyword>
<dbReference type="InterPro" id="IPR001173">
    <property type="entry name" value="Glyco_trans_2-like"/>
</dbReference>
<dbReference type="Pfam" id="PF00535">
    <property type="entry name" value="Glycos_transf_2"/>
    <property type="match status" value="1"/>
</dbReference>
<evidence type="ECO:0000259" key="1">
    <source>
        <dbReference type="Pfam" id="PF00535"/>
    </source>
</evidence>
<dbReference type="GO" id="GO:0016757">
    <property type="term" value="F:glycosyltransferase activity"/>
    <property type="evidence" value="ECO:0007669"/>
    <property type="project" value="UniProtKB-KW"/>
</dbReference>
<dbReference type="PANTHER" id="PTHR43685">
    <property type="entry name" value="GLYCOSYLTRANSFERASE"/>
    <property type="match status" value="1"/>
</dbReference>
<feature type="domain" description="Glycosyltransferase 2-like" evidence="1">
    <location>
        <begin position="58"/>
        <end position="181"/>
    </location>
</feature>
<keyword evidence="3" id="KW-1185">Reference proteome</keyword>